<name>A0A2U2C4D2_9RHOB</name>
<dbReference type="Proteomes" id="UP000244940">
    <property type="component" value="Unassembled WGS sequence"/>
</dbReference>
<dbReference type="InterPro" id="IPR006311">
    <property type="entry name" value="TAT_signal"/>
</dbReference>
<protein>
    <submittedName>
        <fullName evidence="1">Uncharacterized protein</fullName>
    </submittedName>
</protein>
<gene>
    <name evidence="1" type="ORF">C4N9_20910</name>
</gene>
<evidence type="ECO:0000313" key="1">
    <source>
        <dbReference type="EMBL" id="PWE26722.1"/>
    </source>
</evidence>
<organism evidence="1 2">
    <name type="scientific">Pararhodobacter marinus</name>
    <dbReference type="NCBI Taxonomy" id="2184063"/>
    <lineage>
        <taxon>Bacteria</taxon>
        <taxon>Pseudomonadati</taxon>
        <taxon>Pseudomonadota</taxon>
        <taxon>Alphaproteobacteria</taxon>
        <taxon>Rhodobacterales</taxon>
        <taxon>Paracoccaceae</taxon>
        <taxon>Pararhodobacter</taxon>
    </lineage>
</organism>
<dbReference type="PROSITE" id="PS51318">
    <property type="entry name" value="TAT"/>
    <property type="match status" value="1"/>
</dbReference>
<keyword evidence="2" id="KW-1185">Reference proteome</keyword>
<comment type="caution">
    <text evidence="1">The sequence shown here is derived from an EMBL/GenBank/DDBJ whole genome shotgun (WGS) entry which is preliminary data.</text>
</comment>
<dbReference type="EMBL" id="QEYD01000017">
    <property type="protein sequence ID" value="PWE26722.1"/>
    <property type="molecule type" value="Genomic_DNA"/>
</dbReference>
<dbReference type="GeneID" id="94367358"/>
<evidence type="ECO:0000313" key="2">
    <source>
        <dbReference type="Proteomes" id="UP000244940"/>
    </source>
</evidence>
<accession>A0A2U2C4D2</accession>
<sequence length="141" mass="15262">MNMPVQSAHFNGHNATQAKLSRRRLLTAAPAAGLAAMMAGATPVEADNQSPLREIYWQWQEAKATFNALPDDISDGAEGDAAYQRIVHFEEQASAYEPQTLDDMLMKVIFADNNGDMRTGSIFQAALVAQAYEMAGIEAAA</sequence>
<dbReference type="RefSeq" id="WP_109535283.1">
    <property type="nucleotide sequence ID" value="NZ_QEYD01000017.1"/>
</dbReference>
<proteinExistence type="predicted"/>
<dbReference type="OrthoDB" id="7873990at2"/>
<dbReference type="AlphaFoldDB" id="A0A2U2C4D2"/>
<reference evidence="1 2" key="1">
    <citation type="submission" date="2018-05" db="EMBL/GenBank/DDBJ databases">
        <title>Pararhodobacter marina sp. nov., isolated from deep-sea water of the Indian Ocean.</title>
        <authorList>
            <person name="Lai Q.Sr."/>
            <person name="Liu X."/>
            <person name="Shao Z."/>
        </authorList>
    </citation>
    <scope>NUCLEOTIDE SEQUENCE [LARGE SCALE GENOMIC DNA]</scope>
    <source>
        <strain evidence="1 2">CIC4N-9</strain>
    </source>
</reference>